<dbReference type="InterPro" id="IPR001849">
    <property type="entry name" value="PH_domain"/>
</dbReference>
<dbReference type="Gene3D" id="2.30.29.30">
    <property type="entry name" value="Pleckstrin-homology domain (PH domain)/Phosphotyrosine-binding domain (PTB)"/>
    <property type="match status" value="1"/>
</dbReference>
<keyword evidence="5" id="KW-1185">Reference proteome</keyword>
<reference evidence="4" key="1">
    <citation type="submission" date="2021-03" db="EMBL/GenBank/DDBJ databases">
        <title>Chromosome level genome of the anhydrobiotic midge Polypedilum vanderplanki.</title>
        <authorList>
            <person name="Yoshida Y."/>
            <person name="Kikawada T."/>
            <person name="Gusev O."/>
        </authorList>
    </citation>
    <scope>NUCLEOTIDE SEQUENCE</scope>
    <source>
        <strain evidence="4">NIAS01</strain>
        <tissue evidence="4">Whole body or cell culture</tissue>
    </source>
</reference>
<organism evidence="4 5">
    <name type="scientific">Polypedilum vanderplanki</name>
    <name type="common">Sleeping chironomid midge</name>
    <dbReference type="NCBI Taxonomy" id="319348"/>
    <lineage>
        <taxon>Eukaryota</taxon>
        <taxon>Metazoa</taxon>
        <taxon>Ecdysozoa</taxon>
        <taxon>Arthropoda</taxon>
        <taxon>Hexapoda</taxon>
        <taxon>Insecta</taxon>
        <taxon>Pterygota</taxon>
        <taxon>Neoptera</taxon>
        <taxon>Endopterygota</taxon>
        <taxon>Diptera</taxon>
        <taxon>Nematocera</taxon>
        <taxon>Chironomoidea</taxon>
        <taxon>Chironomidae</taxon>
        <taxon>Chironominae</taxon>
        <taxon>Polypedilum</taxon>
        <taxon>Polypedilum</taxon>
    </lineage>
</organism>
<dbReference type="Pfam" id="PF00169">
    <property type="entry name" value="PH"/>
    <property type="match status" value="1"/>
</dbReference>
<dbReference type="PANTHER" id="PTHR21538">
    <property type="entry name" value="ANILLIN/RHOTEKIN RTKN"/>
    <property type="match status" value="1"/>
</dbReference>
<sequence length="1147" mass="129277">MDNFTKGLLERNEMRNKALGIPSKTLGVTENEQISFGKENKAVRKSNVSSPRKSSSKAELVNVNDNKNPSKVKTVSSKKEDADVAVEINITSTQNIQVEVEVAECEFDENGKIIKKGETVNSLSNFDNTAVQLSDHSRKNLKRLGALYSETDQISSPIQRTEENFCETEPRNTARPVIKFSKLAALASDINNWDDDYSHHSTITKTQVSSPKKTFEVNKNKLTSSPAKTNASSSSDYGSEKIRNTNLSSTQKDSLKSSTASSPKKLMWDKKVIDSLEAQGFARRETSIPKLVYDYSNEKPTTSKESASPAKTVSSKSLENKSIDSSCKKEIPQIKSSVKPSSISSIKGNESKNVRFSSKFTKDNKDPAEMSLKERMAIFEKNKGQAPLPRTPFGITDANPIRSNMPELTKKFDFGFKSPGKKDVSVPPPPPSQKQHVVSNDSDKDPVIDKATVNIKSAVNKLLTARETTISEKQINDNIRRQRAEDMKCIMNRYNKQEESDVSQENDGDEVMYEEKGERKRLSSSSEKTPCEQRNVEIVQKSDDKKRSRISNPQRLYPVLSDIETTTDSEVDNYTTATVSCSEDNSYMPESSTRVASEETVLNSSDEDEENNVSIGHKILRSIRKSNDLSNHSYLESTISSADVSDAMCEMDDYLNEALENSKDYDDKGSACSDSFEYERYPKRVSFKEPEGECDIPIKSRLEISPAKTSQGSMTLVHTVSFYRRQQSASANNTPVKKIIHKTEETAHDETTQINRKAKEDAHNKIQRLLDEVMRQQTIISQTSQALNLCASTVEFSGSTEAVEGERHLLVATHRRLACLNEVQRLKVEGVEDRFGAAKEKGTLTIQEIIIPLKQTYINRLATDEINGHHLLCLVKYNEYVLATKTLPTLPGLKSVKFTDLLTFNEVYADFKITLEIYGMTAQREILPHDIKYHIQTPNKKRFKSKLQESNLVRPPITSPGGPNAVRTPALVQYGYIIFSLREIKQKSWVINETAAGVSPLNGNVYLKIDSKITVDVNHCGFLTMFDDISGFGAWHRRWCRLSGNTLYYWKYPEDEKRKEALGQLDLTSIHSERADVAPRAICARLHTILLESRRERRSDDNESLVCVPMEKHTIIRHLLAADTKEEREEWCEHLNKSLSLLKSWKH</sequence>
<evidence type="ECO:0000313" key="4">
    <source>
        <dbReference type="EMBL" id="KAG5677348.1"/>
    </source>
</evidence>
<comment type="caution">
    <text evidence="4">The sequence shown here is derived from an EMBL/GenBank/DDBJ whole genome shotgun (WGS) entry which is preliminary data.</text>
</comment>
<feature type="compositionally biased region" description="Basic and acidic residues" evidence="2">
    <location>
        <begin position="529"/>
        <end position="546"/>
    </location>
</feature>
<dbReference type="GO" id="GO:0005826">
    <property type="term" value="C:actomyosin contractile ring"/>
    <property type="evidence" value="ECO:0007669"/>
    <property type="project" value="TreeGrafter"/>
</dbReference>
<feature type="compositionally biased region" description="Low complexity" evidence="2">
    <location>
        <begin position="223"/>
        <end position="235"/>
    </location>
</feature>
<feature type="domain" description="PH" evidence="3">
    <location>
        <begin position="1016"/>
        <end position="1140"/>
    </location>
</feature>
<dbReference type="AlphaFoldDB" id="A0A9J6C588"/>
<feature type="compositionally biased region" description="Acidic residues" evidence="2">
    <location>
        <begin position="500"/>
        <end position="512"/>
    </location>
</feature>
<feature type="compositionally biased region" description="Basic and acidic residues" evidence="2">
    <location>
        <begin position="411"/>
        <end position="424"/>
    </location>
</feature>
<dbReference type="InterPro" id="IPR012966">
    <property type="entry name" value="AHD"/>
</dbReference>
<feature type="region of interest" description="Disordered" evidence="2">
    <location>
        <begin position="495"/>
        <end position="552"/>
    </location>
</feature>
<dbReference type="SUPFAM" id="SSF50729">
    <property type="entry name" value="PH domain-like"/>
    <property type="match status" value="1"/>
</dbReference>
<feature type="compositionally biased region" description="Polar residues" evidence="2">
    <location>
        <begin position="202"/>
        <end position="212"/>
    </location>
</feature>
<protein>
    <recommendedName>
        <fullName evidence="3">PH domain-containing protein</fullName>
    </recommendedName>
</protein>
<gene>
    <name evidence="4" type="ORF">PVAND_007113</name>
</gene>
<feature type="compositionally biased region" description="Polar residues" evidence="2">
    <location>
        <begin position="298"/>
        <end position="317"/>
    </location>
</feature>
<dbReference type="EMBL" id="JADBJN010000002">
    <property type="protein sequence ID" value="KAG5677348.1"/>
    <property type="molecule type" value="Genomic_DNA"/>
</dbReference>
<dbReference type="SMART" id="SM00233">
    <property type="entry name" value="PH"/>
    <property type="match status" value="1"/>
</dbReference>
<feature type="compositionally biased region" description="Basic and acidic residues" evidence="2">
    <location>
        <begin position="318"/>
        <end position="332"/>
    </location>
</feature>
<dbReference type="OrthoDB" id="5915976at2759"/>
<feature type="region of interest" description="Disordered" evidence="2">
    <location>
        <begin position="202"/>
        <end position="261"/>
    </location>
</feature>
<evidence type="ECO:0000256" key="2">
    <source>
        <dbReference type="SAM" id="MobiDB-lite"/>
    </source>
</evidence>
<dbReference type="Proteomes" id="UP001107558">
    <property type="component" value="Chromosome 2"/>
</dbReference>
<dbReference type="InterPro" id="IPR051364">
    <property type="entry name" value="Cytokinesis/Rho-signaling"/>
</dbReference>
<dbReference type="PANTHER" id="PTHR21538:SF23">
    <property type="entry name" value="ANILLIN"/>
    <property type="match status" value="1"/>
</dbReference>
<feature type="compositionally biased region" description="Polar residues" evidence="2">
    <location>
        <begin position="63"/>
        <end position="75"/>
    </location>
</feature>
<dbReference type="InterPro" id="IPR011993">
    <property type="entry name" value="PH-like_dom_sf"/>
</dbReference>
<evidence type="ECO:0000259" key="3">
    <source>
        <dbReference type="PROSITE" id="PS50003"/>
    </source>
</evidence>
<evidence type="ECO:0000256" key="1">
    <source>
        <dbReference type="ARBA" id="ARBA00023054"/>
    </source>
</evidence>
<dbReference type="GO" id="GO:0031106">
    <property type="term" value="P:septin ring organization"/>
    <property type="evidence" value="ECO:0007669"/>
    <property type="project" value="TreeGrafter"/>
</dbReference>
<feature type="compositionally biased region" description="Polar residues" evidence="2">
    <location>
        <begin position="244"/>
        <end position="261"/>
    </location>
</feature>
<keyword evidence="1" id="KW-0175">Coiled coil</keyword>
<dbReference type="PROSITE" id="PS50003">
    <property type="entry name" value="PH_DOMAIN"/>
    <property type="match status" value="1"/>
</dbReference>
<accession>A0A9J6C588</accession>
<evidence type="ECO:0000313" key="5">
    <source>
        <dbReference type="Proteomes" id="UP001107558"/>
    </source>
</evidence>
<dbReference type="GO" id="GO:0000915">
    <property type="term" value="P:actomyosin contractile ring assembly"/>
    <property type="evidence" value="ECO:0007669"/>
    <property type="project" value="TreeGrafter"/>
</dbReference>
<dbReference type="InterPro" id="IPR037840">
    <property type="entry name" value="PH_Anillin"/>
</dbReference>
<feature type="compositionally biased region" description="Low complexity" evidence="2">
    <location>
        <begin position="334"/>
        <end position="347"/>
    </location>
</feature>
<dbReference type="CDD" id="cd01263">
    <property type="entry name" value="PH_anillin"/>
    <property type="match status" value="1"/>
</dbReference>
<feature type="region of interest" description="Disordered" evidence="2">
    <location>
        <begin position="30"/>
        <end position="78"/>
    </location>
</feature>
<name>A0A9J6C588_POLVA</name>
<dbReference type="GO" id="GO:0000281">
    <property type="term" value="P:mitotic cytokinesis"/>
    <property type="evidence" value="ECO:0007669"/>
    <property type="project" value="TreeGrafter"/>
</dbReference>
<dbReference type="Pfam" id="PF08174">
    <property type="entry name" value="Anillin"/>
    <property type="match status" value="1"/>
</dbReference>
<dbReference type="FunFam" id="2.30.29.30:FF:000111">
    <property type="entry name" value="anillin isoform X1"/>
    <property type="match status" value="1"/>
</dbReference>
<proteinExistence type="predicted"/>
<feature type="region of interest" description="Disordered" evidence="2">
    <location>
        <begin position="411"/>
        <end position="445"/>
    </location>
</feature>
<feature type="region of interest" description="Disordered" evidence="2">
    <location>
        <begin position="298"/>
        <end position="348"/>
    </location>
</feature>